<reference evidence="2" key="1">
    <citation type="journal article" date="2023" name="Nat. Plants">
        <title>Single-cell RNA sequencing provides a high-resolution roadmap for understanding the multicellular compartmentation of specialized metabolism.</title>
        <authorList>
            <person name="Sun S."/>
            <person name="Shen X."/>
            <person name="Li Y."/>
            <person name="Li Y."/>
            <person name="Wang S."/>
            <person name="Li R."/>
            <person name="Zhang H."/>
            <person name="Shen G."/>
            <person name="Guo B."/>
            <person name="Wei J."/>
            <person name="Xu J."/>
            <person name="St-Pierre B."/>
            <person name="Chen S."/>
            <person name="Sun C."/>
        </authorList>
    </citation>
    <scope>NUCLEOTIDE SEQUENCE [LARGE SCALE GENOMIC DNA]</scope>
</reference>
<name>A0ACC0BGC0_CATRO</name>
<sequence length="650" mass="73733">MVTSFSSPFANLDDLDARFESYLVRQISFEGEDIRTALRSLSFNGRDSESAMKKSLSSSGKIILEGSLSFNGRGLETKISLRTPPFGSENRIMVRSKKRLFPAKSPLSSSPTISEKNSPTTTMPSTESGNLTDKNNPKMPLPESGQHRDLAALKLQKTYKSFRTRRQLADCAVLAEQRWWKVLDFAELKRTSVSFFDIEKPETAVSRWSRAKSRAAKVGKGLSKAEKARKLALQHWLEAIDPRHRYGHNLQFYYVKWLQCESKQPFFYWLDIGEGKEVNLEKCCRSKLQQQCIKYLGPIERKAYEVAIEDGKFIYQQTGQLLDTRGGPEDTKWIFVLSVSMVLYVGQKKKGTFQHSSFLAGGATLSAGRLIVEDGILKAVWPHSGHYLPTEENFEEFMSFLKQHNVDLSIVQRAPTGEEEDALFRKTSSISLHNSKSEPDLSCTSGDKNDKITDKKGSCKDTENILPIISRRLRELQSKIAVLQIPKREDIIQLFKREEPRQRPRRRTASTAITMDSSSDGYETAEEEEEEECLSDSDEFSVSKQNLFDDGEEDYEAAIPREKIMKRINSHKSMKSYQLANQLSSRWTTGAGPRIGCMRDYPTELQFRVLEEAHLSPKPKPAFSSSPRKSSHLTPSNLRRETPAKSSLAS</sequence>
<accession>A0ACC0BGC0</accession>
<protein>
    <submittedName>
        <fullName evidence="1">Uncharacterized protein</fullName>
    </submittedName>
</protein>
<keyword evidence="2" id="KW-1185">Reference proteome</keyword>
<organism evidence="1 2">
    <name type="scientific">Catharanthus roseus</name>
    <name type="common">Madagascar periwinkle</name>
    <name type="synonym">Vinca rosea</name>
    <dbReference type="NCBI Taxonomy" id="4058"/>
    <lineage>
        <taxon>Eukaryota</taxon>
        <taxon>Viridiplantae</taxon>
        <taxon>Streptophyta</taxon>
        <taxon>Embryophyta</taxon>
        <taxon>Tracheophyta</taxon>
        <taxon>Spermatophyta</taxon>
        <taxon>Magnoliopsida</taxon>
        <taxon>eudicotyledons</taxon>
        <taxon>Gunneridae</taxon>
        <taxon>Pentapetalae</taxon>
        <taxon>asterids</taxon>
        <taxon>lamiids</taxon>
        <taxon>Gentianales</taxon>
        <taxon>Apocynaceae</taxon>
        <taxon>Rauvolfioideae</taxon>
        <taxon>Vinceae</taxon>
        <taxon>Catharanthinae</taxon>
        <taxon>Catharanthus</taxon>
    </lineage>
</organism>
<dbReference type="Proteomes" id="UP001060085">
    <property type="component" value="Linkage Group LG03"/>
</dbReference>
<gene>
    <name evidence="1" type="ORF">M9H77_12084</name>
</gene>
<evidence type="ECO:0000313" key="2">
    <source>
        <dbReference type="Proteomes" id="UP001060085"/>
    </source>
</evidence>
<evidence type="ECO:0000313" key="1">
    <source>
        <dbReference type="EMBL" id="KAI5671720.1"/>
    </source>
</evidence>
<proteinExistence type="predicted"/>
<dbReference type="EMBL" id="CM044703">
    <property type="protein sequence ID" value="KAI5671720.1"/>
    <property type="molecule type" value="Genomic_DNA"/>
</dbReference>
<comment type="caution">
    <text evidence="1">The sequence shown here is derived from an EMBL/GenBank/DDBJ whole genome shotgun (WGS) entry which is preliminary data.</text>
</comment>